<sequence>MPSLALSTQQPFARNVSCPIPAALSSTTNTLVNKKYSSSTNTLQYYFNQTNLICDTSSTQETSSTLVEKIKMNLMNFFKYNSTEKDLKSNEPQQSIFNYDPELDLREEHISLISKHLLTTLRESKIKHLSCNNLFL</sequence>
<evidence type="ECO:0000313" key="2">
    <source>
        <dbReference type="Proteomes" id="UP000663838"/>
    </source>
</evidence>
<dbReference type="EMBL" id="CAJOBS010002608">
    <property type="protein sequence ID" value="CAF4825690.1"/>
    <property type="molecule type" value="Genomic_DNA"/>
</dbReference>
<dbReference type="AlphaFoldDB" id="A0A821QL48"/>
<dbReference type="Proteomes" id="UP000663838">
    <property type="component" value="Unassembled WGS sequence"/>
</dbReference>
<gene>
    <name evidence="1" type="ORF">TOA249_LOCUS24886</name>
</gene>
<accession>A0A821QL48</accession>
<comment type="caution">
    <text evidence="1">The sequence shown here is derived from an EMBL/GenBank/DDBJ whole genome shotgun (WGS) entry which is preliminary data.</text>
</comment>
<name>A0A821QL48_9BILA</name>
<organism evidence="1 2">
    <name type="scientific">Rotaria socialis</name>
    <dbReference type="NCBI Taxonomy" id="392032"/>
    <lineage>
        <taxon>Eukaryota</taxon>
        <taxon>Metazoa</taxon>
        <taxon>Spiralia</taxon>
        <taxon>Gnathifera</taxon>
        <taxon>Rotifera</taxon>
        <taxon>Eurotatoria</taxon>
        <taxon>Bdelloidea</taxon>
        <taxon>Philodinida</taxon>
        <taxon>Philodinidae</taxon>
        <taxon>Rotaria</taxon>
    </lineage>
</organism>
<reference evidence="1" key="1">
    <citation type="submission" date="2021-02" db="EMBL/GenBank/DDBJ databases">
        <authorList>
            <person name="Nowell W R."/>
        </authorList>
    </citation>
    <scope>NUCLEOTIDE SEQUENCE</scope>
</reference>
<proteinExistence type="predicted"/>
<protein>
    <submittedName>
        <fullName evidence="1">Uncharacterized protein</fullName>
    </submittedName>
</protein>
<evidence type="ECO:0000313" key="1">
    <source>
        <dbReference type="EMBL" id="CAF4825690.1"/>
    </source>
</evidence>
<feature type="non-terminal residue" evidence="1">
    <location>
        <position position="136"/>
    </location>
</feature>